<dbReference type="GO" id="GO:0004824">
    <property type="term" value="F:lysine-tRNA ligase activity"/>
    <property type="evidence" value="ECO:0007669"/>
    <property type="project" value="EnsemblFungi"/>
</dbReference>
<dbReference type="Proteomes" id="UP000000599">
    <property type="component" value="Chromosome A"/>
</dbReference>
<dbReference type="Gene3D" id="3.30.930.10">
    <property type="entry name" value="Bira Bifunctional Protein, Domain 2"/>
    <property type="match status" value="1"/>
</dbReference>
<evidence type="ECO:0000256" key="5">
    <source>
        <dbReference type="ARBA" id="ARBA00030563"/>
    </source>
</evidence>
<dbReference type="InterPro" id="IPR006195">
    <property type="entry name" value="aa-tRNA-synth_II"/>
</dbReference>
<dbReference type="InterPro" id="IPR012340">
    <property type="entry name" value="NA-bd_OB-fold"/>
</dbReference>
<dbReference type="InterPro" id="IPR004364">
    <property type="entry name" value="Aa-tRNA-synt_II"/>
</dbReference>
<dbReference type="FunCoup" id="Q6BZ12">
    <property type="interactions" value="105"/>
</dbReference>
<gene>
    <name evidence="7" type="ordered locus">DEHA2A05412g</name>
</gene>
<organism evidence="7 8">
    <name type="scientific">Debaryomyces hansenii (strain ATCC 36239 / CBS 767 / BCRC 21394 / JCM 1990 / NBRC 0083 / IGC 2968)</name>
    <name type="common">Yeast</name>
    <name type="synonym">Torulaspora hansenii</name>
    <dbReference type="NCBI Taxonomy" id="284592"/>
    <lineage>
        <taxon>Eukaryota</taxon>
        <taxon>Fungi</taxon>
        <taxon>Dikarya</taxon>
        <taxon>Ascomycota</taxon>
        <taxon>Saccharomycotina</taxon>
        <taxon>Pichiomycetes</taxon>
        <taxon>Debaryomycetaceae</taxon>
        <taxon>Debaryomyces</taxon>
    </lineage>
</organism>
<dbReference type="InParanoid" id="Q6BZ12"/>
<dbReference type="GO" id="GO:0070154">
    <property type="term" value="P:mitochondrial lysyl-tRNA aminoacylation"/>
    <property type="evidence" value="ECO:0007669"/>
    <property type="project" value="EnsemblFungi"/>
</dbReference>
<protein>
    <recommendedName>
        <fullName evidence="5">Lysyl-tRNA synthetase</fullName>
    </recommendedName>
</protein>
<dbReference type="InterPro" id="IPR018149">
    <property type="entry name" value="Lys-tRNA-synth_II_C"/>
</dbReference>
<dbReference type="PRINTS" id="PR00982">
    <property type="entry name" value="TRNASYNTHLYS"/>
</dbReference>
<dbReference type="HOGENOM" id="CLU_008255_6_0_1"/>
<dbReference type="eggNOG" id="KOG1885">
    <property type="taxonomic scope" value="Eukaryota"/>
</dbReference>
<evidence type="ECO:0000256" key="4">
    <source>
        <dbReference type="ARBA" id="ARBA00023146"/>
    </source>
</evidence>
<reference evidence="7 8" key="1">
    <citation type="journal article" date="2004" name="Nature">
        <title>Genome evolution in yeasts.</title>
        <authorList>
            <consortium name="Genolevures"/>
            <person name="Dujon B."/>
            <person name="Sherman D."/>
            <person name="Fischer G."/>
            <person name="Durrens P."/>
            <person name="Casaregola S."/>
            <person name="Lafontaine I."/>
            <person name="de Montigny J."/>
            <person name="Marck C."/>
            <person name="Neuveglise C."/>
            <person name="Talla E."/>
            <person name="Goffard N."/>
            <person name="Frangeul L."/>
            <person name="Aigle M."/>
            <person name="Anthouard V."/>
            <person name="Babour A."/>
            <person name="Barbe V."/>
            <person name="Barnay S."/>
            <person name="Blanchin S."/>
            <person name="Beckerich J.M."/>
            <person name="Beyne E."/>
            <person name="Bleykasten C."/>
            <person name="Boisrame A."/>
            <person name="Boyer J."/>
            <person name="Cattolico L."/>
            <person name="Confanioleri F."/>
            <person name="de Daruvar A."/>
            <person name="Despons L."/>
            <person name="Fabre E."/>
            <person name="Fairhead C."/>
            <person name="Ferry-Dumazet H."/>
            <person name="Groppi A."/>
            <person name="Hantraye F."/>
            <person name="Hennequin C."/>
            <person name="Jauniaux N."/>
            <person name="Joyet P."/>
            <person name="Kachouri R."/>
            <person name="Kerrest A."/>
            <person name="Koszul R."/>
            <person name="Lemaire M."/>
            <person name="Lesur I."/>
            <person name="Ma L."/>
            <person name="Muller H."/>
            <person name="Nicaud J.M."/>
            <person name="Nikolski M."/>
            <person name="Oztas S."/>
            <person name="Ozier-Kalogeropoulos O."/>
            <person name="Pellenz S."/>
            <person name="Potier S."/>
            <person name="Richard G.F."/>
            <person name="Straub M.L."/>
            <person name="Suleau A."/>
            <person name="Swennene D."/>
            <person name="Tekaia F."/>
            <person name="Wesolowski-Louvel M."/>
            <person name="Westhof E."/>
            <person name="Wirth B."/>
            <person name="Zeniou-Meyer M."/>
            <person name="Zivanovic I."/>
            <person name="Bolotin-Fukuhara M."/>
            <person name="Thierry A."/>
            <person name="Bouchier C."/>
            <person name="Caudron B."/>
            <person name="Scarpelli C."/>
            <person name="Gaillardin C."/>
            <person name="Weissenbach J."/>
            <person name="Wincker P."/>
            <person name="Souciet J.L."/>
        </authorList>
    </citation>
    <scope>NUCLEOTIDE SEQUENCE [LARGE SCALE GENOMIC DNA]</scope>
    <source>
        <strain evidence="8">ATCC 36239 / CBS 767 / BCRC 21394 / JCM 1990 / NBRC 0083 / IGC 2968</strain>
    </source>
</reference>
<dbReference type="PANTHER" id="PTHR42918:SF5">
    <property type="entry name" value="LYSINE--TRNA LIGASE, MITOCHONDRIAL"/>
    <property type="match status" value="1"/>
</dbReference>
<dbReference type="RefSeq" id="XP_456557.2">
    <property type="nucleotide sequence ID" value="XM_456557.1"/>
</dbReference>
<name>Q6BZ12_DEBHA</name>
<evidence type="ECO:0000313" key="7">
    <source>
        <dbReference type="EMBL" id="CAG84512.2"/>
    </source>
</evidence>
<dbReference type="InterPro" id="IPR044136">
    <property type="entry name" value="Lys-tRNA-ligase_II_N"/>
</dbReference>
<dbReference type="STRING" id="284592.Q6BZ12"/>
<dbReference type="KEGG" id="dha:DEHA2A05412g"/>
<evidence type="ECO:0000256" key="3">
    <source>
        <dbReference type="ARBA" id="ARBA00022840"/>
    </source>
</evidence>
<dbReference type="Pfam" id="PF01336">
    <property type="entry name" value="tRNA_anti-codon"/>
    <property type="match status" value="1"/>
</dbReference>
<dbReference type="InterPro" id="IPR004365">
    <property type="entry name" value="NA-bd_OB_tRNA"/>
</dbReference>
<keyword evidence="1" id="KW-0436">Ligase</keyword>
<evidence type="ECO:0000313" key="8">
    <source>
        <dbReference type="Proteomes" id="UP000000599"/>
    </source>
</evidence>
<dbReference type="GO" id="GO:0008033">
    <property type="term" value="P:tRNA processing"/>
    <property type="evidence" value="ECO:0007669"/>
    <property type="project" value="EnsemblFungi"/>
</dbReference>
<dbReference type="GO" id="GO:0000049">
    <property type="term" value="F:tRNA binding"/>
    <property type="evidence" value="ECO:0007669"/>
    <property type="project" value="TreeGrafter"/>
</dbReference>
<evidence type="ECO:0000256" key="2">
    <source>
        <dbReference type="ARBA" id="ARBA00022741"/>
    </source>
</evidence>
<keyword evidence="2" id="KW-0547">Nucleotide-binding</keyword>
<dbReference type="InterPro" id="IPR045864">
    <property type="entry name" value="aa-tRNA-synth_II/BPL/LPL"/>
</dbReference>
<keyword evidence="8" id="KW-1185">Reference proteome</keyword>
<evidence type="ECO:0000256" key="1">
    <source>
        <dbReference type="ARBA" id="ARBA00022598"/>
    </source>
</evidence>
<dbReference type="OMA" id="MQERHVD"/>
<dbReference type="EMBL" id="CR382133">
    <property type="protein sequence ID" value="CAG84512.2"/>
    <property type="molecule type" value="Genomic_DNA"/>
</dbReference>
<dbReference type="OrthoDB" id="21243at2759"/>
<dbReference type="CDD" id="cd04322">
    <property type="entry name" value="LysRS_N"/>
    <property type="match status" value="1"/>
</dbReference>
<dbReference type="GeneID" id="2899936"/>
<dbReference type="Pfam" id="PF00152">
    <property type="entry name" value="tRNA-synt_2"/>
    <property type="match status" value="1"/>
</dbReference>
<dbReference type="AlphaFoldDB" id="Q6BZ12"/>
<dbReference type="PANTHER" id="PTHR42918">
    <property type="entry name" value="LYSYL-TRNA SYNTHETASE"/>
    <property type="match status" value="1"/>
</dbReference>
<dbReference type="GO" id="GO:0005524">
    <property type="term" value="F:ATP binding"/>
    <property type="evidence" value="ECO:0007669"/>
    <property type="project" value="UniProtKB-KW"/>
</dbReference>
<dbReference type="GO" id="GO:0005739">
    <property type="term" value="C:mitochondrion"/>
    <property type="evidence" value="ECO:0007669"/>
    <property type="project" value="EnsemblFungi"/>
</dbReference>
<feature type="domain" description="Aminoacyl-transfer RNA synthetases class-II family profile" evidence="6">
    <location>
        <begin position="212"/>
        <end position="553"/>
    </location>
</feature>
<proteinExistence type="predicted"/>
<evidence type="ECO:0000259" key="6">
    <source>
        <dbReference type="PROSITE" id="PS50862"/>
    </source>
</evidence>
<dbReference type="Gene3D" id="2.40.50.140">
    <property type="entry name" value="Nucleic acid-binding proteins"/>
    <property type="match status" value="1"/>
</dbReference>
<dbReference type="VEuPathDB" id="FungiDB:DEHA2A05412g"/>
<keyword evidence="3" id="KW-0067">ATP-binding</keyword>
<keyword evidence="4" id="KW-0030">Aminoacyl-tRNA synthetase</keyword>
<dbReference type="SUPFAM" id="SSF55681">
    <property type="entry name" value="Class II aaRS and biotin synthetases"/>
    <property type="match status" value="1"/>
</dbReference>
<dbReference type="SUPFAM" id="SSF50249">
    <property type="entry name" value="Nucleic acid-binding proteins"/>
    <property type="match status" value="1"/>
</dbReference>
<dbReference type="PROSITE" id="PS50862">
    <property type="entry name" value="AA_TRNA_LIGASE_II"/>
    <property type="match status" value="1"/>
</dbReference>
<accession>Q6BZ12</accession>
<sequence length="553" mass="62938">MVSSRMWINRARRYVVGKGGMSLNRKLMSTSESETVNYANRKTIIEQKPQGYYPPIDTIRPNDAKRSRIPNFRQSFEMVDFVQYPSKRYPELYNIEGKITSIRKSGKAMYFIDLIQDGAKVQIMASNKLMQMTAQEFDDAHAFFRKGDFISCVGHPSVTNVGELSLKLCRPINLASPCLNSMTIPDKIKDRGLINSNRVLDYLVNADSKQRLMIKSIVIQAIRQFFVKRDFMEVQTPILGGYGTGANAEPFKTISNALKSTGDGSKYLQLRVAPELWLKKLVISGFDKIFEIGQNFRNEGIDSTHNPEFTTCEFYQSFTNLNELMILTEELFVEIFDTLKEKKLSLVDEQLPSLSALASGTFPKYEFIPTLESKTGVALPSELTAESLIEYYNSIGLEVPVLKSPSNLLDNLSSIYLESISQDTKTPIFIYNQPSVLSPLAKSAILDYDGRSYDISLRFELFIQGKEYVNSYEEENSPFEQSKKFKLQQLTKTQFNDNEMIIPDWEYIKSMEYGLPPTGGWGCGIDRLCMLFSGSERIEEVLSFGNIRDVVRQ</sequence>